<protein>
    <recommendedName>
        <fullName evidence="1">Predicted membrane protein YciQ-like C-terminal domain-containing protein</fullName>
    </recommendedName>
</protein>
<name>A0A1G2CWH9_9BACT</name>
<dbReference type="Pfam" id="PF20990">
    <property type="entry name" value="DUF2207_C"/>
    <property type="match status" value="1"/>
</dbReference>
<proteinExistence type="predicted"/>
<dbReference type="Proteomes" id="UP000177122">
    <property type="component" value="Unassembled WGS sequence"/>
</dbReference>
<evidence type="ECO:0000313" key="2">
    <source>
        <dbReference type="EMBL" id="OGZ05735.1"/>
    </source>
</evidence>
<evidence type="ECO:0000259" key="1">
    <source>
        <dbReference type="Pfam" id="PF20990"/>
    </source>
</evidence>
<reference evidence="2 3" key="1">
    <citation type="journal article" date="2016" name="Nat. Commun.">
        <title>Thousands of microbial genomes shed light on interconnected biogeochemical processes in an aquifer system.</title>
        <authorList>
            <person name="Anantharaman K."/>
            <person name="Brown C.T."/>
            <person name="Hug L.A."/>
            <person name="Sharon I."/>
            <person name="Castelle C.J."/>
            <person name="Probst A.J."/>
            <person name="Thomas B.C."/>
            <person name="Singh A."/>
            <person name="Wilkins M.J."/>
            <person name="Karaoz U."/>
            <person name="Brodie E.L."/>
            <person name="Williams K.H."/>
            <person name="Hubbard S.S."/>
            <person name="Banfield J.F."/>
        </authorList>
    </citation>
    <scope>NUCLEOTIDE SEQUENCE [LARGE SCALE GENOMIC DNA]</scope>
</reference>
<dbReference type="EMBL" id="MHLI01000007">
    <property type="protein sequence ID" value="OGZ05735.1"/>
    <property type="molecule type" value="Genomic_DNA"/>
</dbReference>
<accession>A0A1G2CWH9</accession>
<comment type="caution">
    <text evidence="2">The sequence shown here is derived from an EMBL/GenBank/DDBJ whole genome shotgun (WGS) entry which is preliminary data.</text>
</comment>
<sequence>MKTTEDDESRVLHTAPEGVSPAVAELLTYGKVSFRSISAMLIDLLRRRYLIFDGDGCISSRVLEYSDRNELSKSEKAFLEFFFPNGKRYETLHDWAKFKATSDGMGKLEFIKSAVSYDIYGTLTGMTENLLGQLTELTEKKRNALRRYISYLTVAEKERNRTVALTDIGEHLPYLVALGLEEHWTALLSGGQISEEVERDMMR</sequence>
<evidence type="ECO:0000313" key="3">
    <source>
        <dbReference type="Proteomes" id="UP000177122"/>
    </source>
</evidence>
<organism evidence="2 3">
    <name type="scientific">Candidatus Lloydbacteria bacterium RIFCSPHIGHO2_01_FULL_49_22</name>
    <dbReference type="NCBI Taxonomy" id="1798658"/>
    <lineage>
        <taxon>Bacteria</taxon>
        <taxon>Candidatus Lloydiibacteriota</taxon>
    </lineage>
</organism>
<gene>
    <name evidence="2" type="ORF">A2845_01130</name>
</gene>
<feature type="domain" description="Predicted membrane protein YciQ-like C-terminal" evidence="1">
    <location>
        <begin position="15"/>
        <end position="98"/>
    </location>
</feature>
<dbReference type="InterPro" id="IPR048389">
    <property type="entry name" value="YciQ-like_C"/>
</dbReference>
<dbReference type="AlphaFoldDB" id="A0A1G2CWH9"/>